<dbReference type="GO" id="GO:0031012">
    <property type="term" value="C:extracellular matrix"/>
    <property type="evidence" value="ECO:0007669"/>
    <property type="project" value="TreeGrafter"/>
</dbReference>
<dbReference type="EMBL" id="VCGU01000008">
    <property type="protein sequence ID" value="TRY72440.1"/>
    <property type="molecule type" value="Genomic_DNA"/>
</dbReference>
<dbReference type="GO" id="GO:0042302">
    <property type="term" value="F:structural constituent of cuticle"/>
    <property type="evidence" value="ECO:0007669"/>
    <property type="project" value="UniProtKB-UniRule"/>
</dbReference>
<dbReference type="PROSITE" id="PS51155">
    <property type="entry name" value="CHIT_BIND_RR_2"/>
    <property type="match status" value="1"/>
</dbReference>
<evidence type="ECO:0000313" key="5">
    <source>
        <dbReference type="Proteomes" id="UP000318571"/>
    </source>
</evidence>
<accession>A0A553P464</accession>
<comment type="caution">
    <text evidence="4">The sequence shown here is derived from an EMBL/GenBank/DDBJ whole genome shotgun (WGS) entry which is preliminary data.</text>
</comment>
<dbReference type="OMA" id="NDYGHSE"/>
<dbReference type="GO" id="GO:0005615">
    <property type="term" value="C:extracellular space"/>
    <property type="evidence" value="ECO:0007669"/>
    <property type="project" value="TreeGrafter"/>
</dbReference>
<keyword evidence="1 2" id="KW-0193">Cuticle</keyword>
<protein>
    <submittedName>
        <fullName evidence="4">Uncharacterized protein</fullName>
    </submittedName>
</protein>
<dbReference type="AlphaFoldDB" id="A0A553P464"/>
<name>A0A553P464_TIGCA</name>
<dbReference type="STRING" id="6832.A0A553P464"/>
<dbReference type="Proteomes" id="UP000318571">
    <property type="component" value="Chromosome 7"/>
</dbReference>
<dbReference type="Pfam" id="PF00379">
    <property type="entry name" value="Chitin_bind_4"/>
    <property type="match status" value="1"/>
</dbReference>
<gene>
    <name evidence="4" type="ORF">TCAL_08148</name>
</gene>
<organism evidence="4 5">
    <name type="scientific">Tigriopus californicus</name>
    <name type="common">Marine copepod</name>
    <dbReference type="NCBI Taxonomy" id="6832"/>
    <lineage>
        <taxon>Eukaryota</taxon>
        <taxon>Metazoa</taxon>
        <taxon>Ecdysozoa</taxon>
        <taxon>Arthropoda</taxon>
        <taxon>Crustacea</taxon>
        <taxon>Multicrustacea</taxon>
        <taxon>Hexanauplia</taxon>
        <taxon>Copepoda</taxon>
        <taxon>Harpacticoida</taxon>
        <taxon>Harpacticidae</taxon>
        <taxon>Tigriopus</taxon>
    </lineage>
</organism>
<proteinExistence type="predicted"/>
<feature type="region of interest" description="Disordered" evidence="3">
    <location>
        <begin position="74"/>
        <end position="112"/>
    </location>
</feature>
<dbReference type="PANTHER" id="PTHR12236:SF79">
    <property type="entry name" value="CUTICULAR PROTEIN 50CB-RELATED"/>
    <property type="match status" value="1"/>
</dbReference>
<evidence type="ECO:0000313" key="4">
    <source>
        <dbReference type="EMBL" id="TRY72440.1"/>
    </source>
</evidence>
<evidence type="ECO:0000256" key="3">
    <source>
        <dbReference type="SAM" id="MobiDB-lite"/>
    </source>
</evidence>
<keyword evidence="5" id="KW-1185">Reference proteome</keyword>
<dbReference type="InterPro" id="IPR051217">
    <property type="entry name" value="Insect_Cuticle_Struc_Prot"/>
</dbReference>
<reference evidence="4 5" key="1">
    <citation type="journal article" date="2018" name="Nat. Ecol. Evol.">
        <title>Genomic signatures of mitonuclear coevolution across populations of Tigriopus californicus.</title>
        <authorList>
            <person name="Barreto F.S."/>
            <person name="Watson E.T."/>
            <person name="Lima T.G."/>
            <person name="Willett C.S."/>
            <person name="Edmands S."/>
            <person name="Li W."/>
            <person name="Burton R.S."/>
        </authorList>
    </citation>
    <scope>NUCLEOTIDE SEQUENCE [LARGE SCALE GENOMIC DNA]</scope>
    <source>
        <strain evidence="4 5">San Diego</strain>
    </source>
</reference>
<dbReference type="InterPro" id="IPR000618">
    <property type="entry name" value="Insect_cuticle"/>
</dbReference>
<evidence type="ECO:0000256" key="1">
    <source>
        <dbReference type="ARBA" id="ARBA00022460"/>
    </source>
</evidence>
<evidence type="ECO:0000256" key="2">
    <source>
        <dbReference type="PROSITE-ProRule" id="PRU00497"/>
    </source>
</evidence>
<sequence>MTSSTKENGNYEFSWAVNDVHSGNDYGHSEKRKGYDTAGQYHVLLPDGRTQTVQYSVDPYSGFQARVIYDGKPQEQPFIPSSRPESSGALTYSPYRPSPAPSAQQSYAYVPPPRSFAQAPQAQRVLKPVFRPTQSPRVYSARTLAPYKYRQAKTFESAYNPVTPSSVVSRLPAAAPTAAPFSARRPVTSRLSML</sequence>
<feature type="region of interest" description="Disordered" evidence="3">
    <location>
        <begin position="173"/>
        <end position="194"/>
    </location>
</feature>
<feature type="compositionally biased region" description="Low complexity" evidence="3">
    <location>
        <begin position="173"/>
        <end position="186"/>
    </location>
</feature>
<dbReference type="PANTHER" id="PTHR12236">
    <property type="entry name" value="STRUCTURAL CONTITUENT OF CUTICLE"/>
    <property type="match status" value="1"/>
</dbReference>